<evidence type="ECO:0000256" key="1">
    <source>
        <dbReference type="SAM" id="MobiDB-lite"/>
    </source>
</evidence>
<organism evidence="4 5">
    <name type="scientific">Undibacterium seohonense</name>
    <dbReference type="NCBI Taxonomy" id="1344950"/>
    <lineage>
        <taxon>Bacteria</taxon>
        <taxon>Pseudomonadati</taxon>
        <taxon>Pseudomonadota</taxon>
        <taxon>Betaproteobacteria</taxon>
        <taxon>Burkholderiales</taxon>
        <taxon>Oxalobacteraceae</taxon>
        <taxon>Undibacterium</taxon>
    </lineage>
</organism>
<feature type="signal peptide" evidence="2">
    <location>
        <begin position="1"/>
        <end position="22"/>
    </location>
</feature>
<evidence type="ECO:0000313" key="5">
    <source>
        <dbReference type="Proteomes" id="UP000648257"/>
    </source>
</evidence>
<reference evidence="4 5" key="1">
    <citation type="submission" date="2020-08" db="EMBL/GenBank/DDBJ databases">
        <title>Novel species isolated from subtropical streams in China.</title>
        <authorList>
            <person name="Lu H."/>
        </authorList>
    </citation>
    <scope>NUCLEOTIDE SEQUENCE [LARGE SCALE GENOMIC DNA]</scope>
    <source>
        <strain evidence="4 5">KACC 16656</strain>
    </source>
</reference>
<gene>
    <name evidence="4" type="ORF">H8K52_08275</name>
</gene>
<accession>A0ABR6X3X8</accession>
<evidence type="ECO:0000313" key="4">
    <source>
        <dbReference type="EMBL" id="MBC3807338.1"/>
    </source>
</evidence>
<comment type="caution">
    <text evidence="4">The sequence shown here is derived from an EMBL/GenBank/DDBJ whole genome shotgun (WGS) entry which is preliminary data.</text>
</comment>
<dbReference type="Proteomes" id="UP000648257">
    <property type="component" value="Unassembled WGS sequence"/>
</dbReference>
<evidence type="ECO:0000259" key="3">
    <source>
        <dbReference type="Pfam" id="PF13511"/>
    </source>
</evidence>
<protein>
    <submittedName>
        <fullName evidence="4">DUF4124 domain-containing protein</fullName>
    </submittedName>
</protein>
<feature type="domain" description="DUF4124" evidence="3">
    <location>
        <begin position="13"/>
        <end position="52"/>
    </location>
</feature>
<dbReference type="RefSeq" id="WP_186922426.1">
    <property type="nucleotide sequence ID" value="NZ_JACOFW010000007.1"/>
</dbReference>
<feature type="compositionally biased region" description="Basic and acidic residues" evidence="1">
    <location>
        <begin position="107"/>
        <end position="129"/>
    </location>
</feature>
<evidence type="ECO:0000256" key="2">
    <source>
        <dbReference type="SAM" id="SignalP"/>
    </source>
</evidence>
<feature type="region of interest" description="Disordered" evidence="1">
    <location>
        <begin position="107"/>
        <end position="134"/>
    </location>
</feature>
<dbReference type="InterPro" id="IPR025392">
    <property type="entry name" value="DUF4124"/>
</dbReference>
<proteinExistence type="predicted"/>
<sequence length="196" mass="23084">MKTTYCICLITVLALLSFSAHAQMRKCVTSSGKSVYTDQPCAAKVGEKSTEVKDSELLKKVSSINSQRELAKSCWVLSHRDSQCDTTVNHELRTVFKENCTLPIKQFEKDQDTERQRPRRNYEREREPERDGDDLEYEHRYTHKSRAVLQCESLEKNMWDFLKLNFGKKISEQDAKIINYKLKILPTHDQKNWREY</sequence>
<dbReference type="EMBL" id="JACOFW010000007">
    <property type="protein sequence ID" value="MBC3807338.1"/>
    <property type="molecule type" value="Genomic_DNA"/>
</dbReference>
<keyword evidence="2" id="KW-0732">Signal</keyword>
<feature type="chain" id="PRO_5046382999" evidence="2">
    <location>
        <begin position="23"/>
        <end position="196"/>
    </location>
</feature>
<name>A0ABR6X3X8_9BURK</name>
<dbReference type="Pfam" id="PF13511">
    <property type="entry name" value="DUF4124"/>
    <property type="match status" value="1"/>
</dbReference>
<keyword evidence="5" id="KW-1185">Reference proteome</keyword>